<dbReference type="RefSeq" id="WP_010984478.1">
    <property type="nucleotide sequence ID" value="NZ_BAABTN010000062.1"/>
</dbReference>
<dbReference type="GO" id="GO:0042597">
    <property type="term" value="C:periplasmic space"/>
    <property type="evidence" value="ECO:0007669"/>
    <property type="project" value="UniProtKB-ARBA"/>
</dbReference>
<dbReference type="GeneID" id="41540129"/>
<dbReference type="PANTHER" id="PTHR30290">
    <property type="entry name" value="PERIPLASMIC BINDING COMPONENT OF ABC TRANSPORTER"/>
    <property type="match status" value="1"/>
</dbReference>
<feature type="domain" description="Solute-binding protein family 5" evidence="3">
    <location>
        <begin position="113"/>
        <end position="469"/>
    </location>
</feature>
<dbReference type="GO" id="GO:1904680">
    <property type="term" value="F:peptide transmembrane transporter activity"/>
    <property type="evidence" value="ECO:0007669"/>
    <property type="project" value="TreeGrafter"/>
</dbReference>
<dbReference type="STRING" id="33903.AQJ43_01260"/>
<dbReference type="InterPro" id="IPR039424">
    <property type="entry name" value="SBP_5"/>
</dbReference>
<evidence type="ECO:0000256" key="2">
    <source>
        <dbReference type="SAM" id="SignalP"/>
    </source>
</evidence>
<dbReference type="EMBL" id="BJHY01000001">
    <property type="protein sequence ID" value="GDY76952.1"/>
    <property type="molecule type" value="Genomic_DNA"/>
</dbReference>
<evidence type="ECO:0000313" key="4">
    <source>
        <dbReference type="EMBL" id="GDY76952.1"/>
    </source>
</evidence>
<proteinExistence type="predicted"/>
<sequence length="562" mass="61101">MRRTPAAALVAATAATALLVTGCGSSDDDKPQAQKSAAPAGSQQINAHPLSDIQQGGTLKFAISQYIADFNRYTANGNQGDAATINELVEPSLFTADARGAVRPNENFLLSASVTSTSPQVVTYKLNPKAKWSDGAPLSWRDFRALWKATNGTNKEYEAANTSGYDQISAVGQGTDAHQVKVTFSSPYADWKRLFDPLLPAAGIDTPAKFNKGWTEKIPVTGAAFKISAYDRTAQTITAVPDPQWWGTKPKLDSIVFRALDFSAWTDAYLNKEIDYASAILPEDYKRLAKAAGTDIRTGARWDEVHITLNGARGPLKDVRVRQAVQHAIDRKAIATAFGKDLPVELKTYGSHFFMPNQAGYQDNSGTYGTYDVEAAGELLDAAGWKTKGDTRVKDGKQLALTYALSAGSTSAQEDQAELVQAQLAAVGIKVSIKKVPTNDYFSKYVTIGNFDLVSFRWVDQIFRSEAYPIYRQTAGKNLYENYGSVGSPEIDTLLKKAGETTDATEQAKIYNEADTKIWALGHSIPLYQRPQVLAVRSNLANYGAGGLADDDFTKVGWLKKK</sequence>
<organism evidence="4 5">
    <name type="scientific">Streptomyces avermitilis</name>
    <dbReference type="NCBI Taxonomy" id="33903"/>
    <lineage>
        <taxon>Bacteria</taxon>
        <taxon>Bacillati</taxon>
        <taxon>Actinomycetota</taxon>
        <taxon>Actinomycetes</taxon>
        <taxon>Kitasatosporales</taxon>
        <taxon>Streptomycetaceae</taxon>
        <taxon>Streptomyces</taxon>
    </lineage>
</organism>
<dbReference type="PROSITE" id="PS51257">
    <property type="entry name" value="PROKAR_LIPOPROTEIN"/>
    <property type="match status" value="1"/>
</dbReference>
<accession>A0A4D4MXL9</accession>
<gene>
    <name evidence="4" type="ORF">SAV31267_064370</name>
</gene>
<feature type="chain" id="PRO_5038742906" evidence="2">
    <location>
        <begin position="18"/>
        <end position="562"/>
    </location>
</feature>
<name>A0A4D4MXL9_STRAX</name>
<evidence type="ECO:0000313" key="5">
    <source>
        <dbReference type="Proteomes" id="UP000299211"/>
    </source>
</evidence>
<reference evidence="4 5" key="1">
    <citation type="submission" date="2019-04" db="EMBL/GenBank/DDBJ databases">
        <title>Draft genome sequences of Streptomyces avermitilis ATCC 31267.</title>
        <authorList>
            <person name="Komaki H."/>
            <person name="Tamura T."/>
            <person name="Hosoyama A."/>
        </authorList>
    </citation>
    <scope>NUCLEOTIDE SEQUENCE [LARGE SCALE GENOMIC DNA]</scope>
    <source>
        <strain evidence="4 5">ATCC 31267</strain>
    </source>
</reference>
<dbReference type="Pfam" id="PF00496">
    <property type="entry name" value="SBP_bac_5"/>
    <property type="match status" value="1"/>
</dbReference>
<dbReference type="InterPro" id="IPR030678">
    <property type="entry name" value="Peptide/Ni-bd"/>
</dbReference>
<dbReference type="Gene3D" id="3.10.105.10">
    <property type="entry name" value="Dipeptide-binding Protein, Domain 3"/>
    <property type="match status" value="1"/>
</dbReference>
<feature type="region of interest" description="Disordered" evidence="1">
    <location>
        <begin position="23"/>
        <end position="45"/>
    </location>
</feature>
<dbReference type="GO" id="GO:0015833">
    <property type="term" value="P:peptide transport"/>
    <property type="evidence" value="ECO:0007669"/>
    <property type="project" value="TreeGrafter"/>
</dbReference>
<dbReference type="Proteomes" id="UP000299211">
    <property type="component" value="Unassembled WGS sequence"/>
</dbReference>
<evidence type="ECO:0000259" key="3">
    <source>
        <dbReference type="Pfam" id="PF00496"/>
    </source>
</evidence>
<dbReference type="GO" id="GO:0043190">
    <property type="term" value="C:ATP-binding cassette (ABC) transporter complex"/>
    <property type="evidence" value="ECO:0007669"/>
    <property type="project" value="InterPro"/>
</dbReference>
<dbReference type="InterPro" id="IPR000914">
    <property type="entry name" value="SBP_5_dom"/>
</dbReference>
<dbReference type="OMA" id="QWITQWN"/>
<dbReference type="SUPFAM" id="SSF53850">
    <property type="entry name" value="Periplasmic binding protein-like II"/>
    <property type="match status" value="1"/>
</dbReference>
<dbReference type="AlphaFoldDB" id="A0A4D4MXL9"/>
<feature type="signal peptide" evidence="2">
    <location>
        <begin position="1"/>
        <end position="17"/>
    </location>
</feature>
<protein>
    <submittedName>
        <fullName evidence="4">ABC transporter substrate-binding protein</fullName>
    </submittedName>
</protein>
<dbReference type="PANTHER" id="PTHR30290:SF65">
    <property type="entry name" value="MONOACYL PHOSPHATIDYLINOSITOL TETRAMANNOSIDE-BINDING PROTEIN LPQW-RELATED"/>
    <property type="match status" value="1"/>
</dbReference>
<dbReference type="Gene3D" id="3.90.76.10">
    <property type="entry name" value="Dipeptide-binding Protein, Domain 1"/>
    <property type="match status" value="1"/>
</dbReference>
<dbReference type="CDD" id="cd08501">
    <property type="entry name" value="PBP2_Lpqw"/>
    <property type="match status" value="1"/>
</dbReference>
<comment type="caution">
    <text evidence="4">The sequence shown here is derived from an EMBL/GenBank/DDBJ whole genome shotgun (WGS) entry which is preliminary data.</text>
</comment>
<evidence type="ECO:0000256" key="1">
    <source>
        <dbReference type="SAM" id="MobiDB-lite"/>
    </source>
</evidence>
<dbReference type="PIRSF" id="PIRSF002741">
    <property type="entry name" value="MppA"/>
    <property type="match status" value="1"/>
</dbReference>
<keyword evidence="2" id="KW-0732">Signal</keyword>